<keyword evidence="10" id="KW-1185">Reference proteome</keyword>
<sequence length="154" mass="17104">MFAVVLFEPEIPPNTGNVIRLCANTGCELHLVEPLGFPLDDARMRRAGLDYHEYATMTVHRDWDACRQALSGRRMFAMTTRANRRPDAVALEADDVFVFGPESRGLPDPVLAGFAEDRCLRLPMRAGQRSLNLSNAVAVTVFEAWRQHGFSGAA</sequence>
<dbReference type="OrthoDB" id="9789043at2"/>
<dbReference type="STRING" id="1122240.GCA_000620105_01279"/>
<organism evidence="9 10">
    <name type="scientific">Microvirgula aerodenitrificans</name>
    <dbReference type="NCBI Taxonomy" id="57480"/>
    <lineage>
        <taxon>Bacteria</taxon>
        <taxon>Pseudomonadati</taxon>
        <taxon>Pseudomonadota</taxon>
        <taxon>Betaproteobacteria</taxon>
        <taxon>Neisseriales</taxon>
        <taxon>Aquaspirillaceae</taxon>
        <taxon>Microvirgula</taxon>
    </lineage>
</organism>
<dbReference type="PANTHER" id="PTHR42971:SF1">
    <property type="entry name" value="TRNA (CYTIDINE(34)-2'-O)-METHYLTRANSFERASE"/>
    <property type="match status" value="1"/>
</dbReference>
<dbReference type="InterPro" id="IPR001537">
    <property type="entry name" value="SpoU_MeTrfase"/>
</dbReference>
<keyword evidence="4 6" id="KW-0949">S-adenosyl-L-methionine</keyword>
<evidence type="ECO:0000313" key="9">
    <source>
        <dbReference type="EMBL" id="AVY93673.1"/>
    </source>
</evidence>
<comment type="subunit">
    <text evidence="6">Homodimer.</text>
</comment>
<dbReference type="Pfam" id="PF00588">
    <property type="entry name" value="SpoU_methylase"/>
    <property type="match status" value="1"/>
</dbReference>
<keyword evidence="3 6" id="KW-0808">Transferase</keyword>
<comment type="catalytic activity">
    <reaction evidence="6">
        <text>5-carboxymethylaminomethyluridine(34) in tRNA(Leu) + S-adenosyl-L-methionine = 5-carboxymethylaminomethyl-2'-O-methyluridine(34) in tRNA(Leu) + S-adenosyl-L-homocysteine + H(+)</text>
        <dbReference type="Rhea" id="RHEA:43088"/>
        <dbReference type="Rhea" id="RHEA-COMP:10333"/>
        <dbReference type="Rhea" id="RHEA-COMP:10334"/>
        <dbReference type="ChEBI" id="CHEBI:15378"/>
        <dbReference type="ChEBI" id="CHEBI:57856"/>
        <dbReference type="ChEBI" id="CHEBI:59789"/>
        <dbReference type="ChEBI" id="CHEBI:74508"/>
        <dbReference type="ChEBI" id="CHEBI:74511"/>
        <dbReference type="EC" id="2.1.1.207"/>
    </reaction>
</comment>
<evidence type="ECO:0000256" key="3">
    <source>
        <dbReference type="ARBA" id="ARBA00022679"/>
    </source>
</evidence>
<dbReference type="HAMAP" id="MF_01885">
    <property type="entry name" value="tRNA_methyltr_TrmL"/>
    <property type="match status" value="1"/>
</dbReference>
<feature type="binding site" evidence="6 7">
    <location>
        <position position="122"/>
    </location>
    <ligand>
        <name>S-adenosyl-L-methionine</name>
        <dbReference type="ChEBI" id="CHEBI:59789"/>
    </ligand>
</feature>
<evidence type="ECO:0000256" key="7">
    <source>
        <dbReference type="PIRSR" id="PIRSR029256-1"/>
    </source>
</evidence>
<dbReference type="InterPro" id="IPR029026">
    <property type="entry name" value="tRNA_m1G_MTases_N"/>
</dbReference>
<gene>
    <name evidence="6" type="primary">trmL</name>
    <name evidence="9" type="ORF">DAI18_06155</name>
</gene>
<feature type="binding site" evidence="6 7">
    <location>
        <position position="100"/>
    </location>
    <ligand>
        <name>S-adenosyl-L-methionine</name>
        <dbReference type="ChEBI" id="CHEBI:59789"/>
    </ligand>
</feature>
<feature type="domain" description="tRNA/rRNA methyltransferase SpoU type" evidence="8">
    <location>
        <begin position="2"/>
        <end position="141"/>
    </location>
</feature>
<keyword evidence="1 6" id="KW-0963">Cytoplasm</keyword>
<comment type="subcellular location">
    <subcellularLocation>
        <location evidence="6">Cytoplasm</location>
    </subcellularLocation>
</comment>
<accession>A0A2S0P8N6</accession>
<dbReference type="PIRSF" id="PIRSF029256">
    <property type="entry name" value="SpoU_TrmH_prd"/>
    <property type="match status" value="1"/>
</dbReference>
<evidence type="ECO:0000259" key="8">
    <source>
        <dbReference type="Pfam" id="PF00588"/>
    </source>
</evidence>
<dbReference type="EMBL" id="CP028519">
    <property type="protein sequence ID" value="AVY93673.1"/>
    <property type="molecule type" value="Genomic_DNA"/>
</dbReference>
<reference evidence="9 10" key="1">
    <citation type="submission" date="2018-04" db="EMBL/GenBank/DDBJ databases">
        <title>Denitrifier Microvirgula.</title>
        <authorList>
            <person name="Anderson E."/>
            <person name="Jang J."/>
            <person name="Ishii S."/>
        </authorList>
    </citation>
    <scope>NUCLEOTIDE SEQUENCE [LARGE SCALE GENOMIC DNA]</scope>
    <source>
        <strain evidence="9 10">BE2.4</strain>
    </source>
</reference>
<dbReference type="GO" id="GO:0042802">
    <property type="term" value="F:identical protein binding"/>
    <property type="evidence" value="ECO:0007669"/>
    <property type="project" value="UniProtKB-ARBA"/>
</dbReference>
<proteinExistence type="inferred from homology"/>
<dbReference type="RefSeq" id="WP_107888941.1">
    <property type="nucleotide sequence ID" value="NZ_CALFSO010000082.1"/>
</dbReference>
<dbReference type="KEGG" id="maer:DAI18_06155"/>
<dbReference type="GO" id="GO:0141102">
    <property type="term" value="F:tRNA (5-carboxymethylaminomethyluridine(34)-2'-O)-methyltransferase activity"/>
    <property type="evidence" value="ECO:0007669"/>
    <property type="project" value="RHEA"/>
</dbReference>
<dbReference type="GO" id="GO:0141098">
    <property type="term" value="F:tRNA (cytidine(34)-2'-O)-methyltransferase activity"/>
    <property type="evidence" value="ECO:0007669"/>
    <property type="project" value="RHEA"/>
</dbReference>
<feature type="binding site" evidence="6 7">
    <location>
        <position position="130"/>
    </location>
    <ligand>
        <name>S-adenosyl-L-methionine</name>
        <dbReference type="ChEBI" id="CHEBI:59789"/>
    </ligand>
</feature>
<dbReference type="GO" id="GO:0003723">
    <property type="term" value="F:RNA binding"/>
    <property type="evidence" value="ECO:0007669"/>
    <property type="project" value="InterPro"/>
</dbReference>
<dbReference type="SUPFAM" id="SSF75217">
    <property type="entry name" value="alpha/beta knot"/>
    <property type="match status" value="1"/>
</dbReference>
<comment type="function">
    <text evidence="6">Methylates the ribose at the nucleotide 34 wobble position in the two leucyl isoacceptors tRNA(Leu)(CmAA) and tRNA(Leu)(cmnm5UmAA). Catalyzes the methyl transfer from S-adenosyl-L-methionine to the 2'-OH of the wobble nucleotide.</text>
</comment>
<evidence type="ECO:0000256" key="5">
    <source>
        <dbReference type="ARBA" id="ARBA00022694"/>
    </source>
</evidence>
<dbReference type="CDD" id="cd18094">
    <property type="entry name" value="SpoU-like_TrmL"/>
    <property type="match status" value="1"/>
</dbReference>
<dbReference type="GO" id="GO:0005737">
    <property type="term" value="C:cytoplasm"/>
    <property type="evidence" value="ECO:0007669"/>
    <property type="project" value="UniProtKB-SubCell"/>
</dbReference>
<evidence type="ECO:0000256" key="6">
    <source>
        <dbReference type="HAMAP-Rule" id="MF_01885"/>
    </source>
</evidence>
<dbReference type="Gene3D" id="3.40.1280.10">
    <property type="match status" value="1"/>
</dbReference>
<dbReference type="InterPro" id="IPR029028">
    <property type="entry name" value="Alpha/beta_knot_MTases"/>
</dbReference>
<evidence type="ECO:0000313" key="10">
    <source>
        <dbReference type="Proteomes" id="UP000244173"/>
    </source>
</evidence>
<dbReference type="GO" id="GO:0002130">
    <property type="term" value="P:wobble position ribose methylation"/>
    <property type="evidence" value="ECO:0007669"/>
    <property type="project" value="TreeGrafter"/>
</dbReference>
<keyword evidence="5 6" id="KW-0819">tRNA processing</keyword>
<dbReference type="EC" id="2.1.1.207" evidence="6"/>
<feature type="binding site" evidence="6 7">
    <location>
        <position position="78"/>
    </location>
    <ligand>
        <name>S-adenosyl-L-methionine</name>
        <dbReference type="ChEBI" id="CHEBI:59789"/>
    </ligand>
</feature>
<dbReference type="FunFam" id="3.40.1280.10:FF:000002">
    <property type="entry name" value="Peptidylprolyl isomerase"/>
    <property type="match status" value="1"/>
</dbReference>
<dbReference type="Proteomes" id="UP000244173">
    <property type="component" value="Chromosome"/>
</dbReference>
<evidence type="ECO:0000256" key="2">
    <source>
        <dbReference type="ARBA" id="ARBA00022603"/>
    </source>
</evidence>
<evidence type="ECO:0000256" key="1">
    <source>
        <dbReference type="ARBA" id="ARBA00022490"/>
    </source>
</evidence>
<comment type="similarity">
    <text evidence="6">Belongs to the class IV-like SAM-binding methyltransferase superfamily. RNA methyltransferase TrmH family. TrmL subfamily.</text>
</comment>
<evidence type="ECO:0000256" key="4">
    <source>
        <dbReference type="ARBA" id="ARBA00022691"/>
    </source>
</evidence>
<dbReference type="AlphaFoldDB" id="A0A2S0P8N6"/>
<protein>
    <recommendedName>
        <fullName evidence="6">tRNA (cytidine(34)-2'-O)-methyltransferase</fullName>
        <ecNumber evidence="6">2.1.1.207</ecNumber>
    </recommendedName>
    <alternativeName>
        <fullName evidence="6">tRNA (cytidine/uridine-2'-O-)-methyltransferase TrmL</fullName>
    </alternativeName>
</protein>
<name>A0A2S0P8N6_9NEIS</name>
<dbReference type="InterPro" id="IPR016914">
    <property type="entry name" value="TrmL"/>
</dbReference>
<keyword evidence="2 6" id="KW-0489">Methyltransferase</keyword>
<comment type="catalytic activity">
    <reaction evidence="6">
        <text>cytidine(34) in tRNA + S-adenosyl-L-methionine = 2'-O-methylcytidine(34) in tRNA + S-adenosyl-L-homocysteine + H(+)</text>
        <dbReference type="Rhea" id="RHEA:43084"/>
        <dbReference type="Rhea" id="RHEA-COMP:10331"/>
        <dbReference type="Rhea" id="RHEA-COMP:10332"/>
        <dbReference type="ChEBI" id="CHEBI:15378"/>
        <dbReference type="ChEBI" id="CHEBI:57856"/>
        <dbReference type="ChEBI" id="CHEBI:59789"/>
        <dbReference type="ChEBI" id="CHEBI:74495"/>
        <dbReference type="ChEBI" id="CHEBI:82748"/>
        <dbReference type="EC" id="2.1.1.207"/>
    </reaction>
</comment>
<dbReference type="PANTHER" id="PTHR42971">
    <property type="entry name" value="TRNA (CYTIDINE(34)-2'-O)-METHYLTRANSFERASE"/>
    <property type="match status" value="1"/>
</dbReference>